<keyword evidence="1" id="KW-0472">Membrane</keyword>
<reference evidence="4 5" key="1">
    <citation type="submission" date="2019-03" db="EMBL/GenBank/DDBJ databases">
        <authorList>
            <person name="Gaulin E."/>
            <person name="Dumas B."/>
        </authorList>
    </citation>
    <scope>NUCLEOTIDE SEQUENCE [LARGE SCALE GENOMIC DNA]</scope>
    <source>
        <strain evidence="4">CBS 568.67</strain>
    </source>
</reference>
<dbReference type="EMBL" id="VJMH01000525">
    <property type="protein sequence ID" value="KAF0715739.1"/>
    <property type="molecule type" value="Genomic_DNA"/>
</dbReference>
<proteinExistence type="predicted"/>
<keyword evidence="1" id="KW-0812">Transmembrane</keyword>
<keyword evidence="5" id="KW-1185">Reference proteome</keyword>
<keyword evidence="1" id="KW-1133">Transmembrane helix</keyword>
<name>A0A485K9X6_9STRA</name>
<organism evidence="4 5">
    <name type="scientific">Aphanomyces stellatus</name>
    <dbReference type="NCBI Taxonomy" id="120398"/>
    <lineage>
        <taxon>Eukaryota</taxon>
        <taxon>Sar</taxon>
        <taxon>Stramenopiles</taxon>
        <taxon>Oomycota</taxon>
        <taxon>Saprolegniomycetes</taxon>
        <taxon>Saprolegniales</taxon>
        <taxon>Verrucalvaceae</taxon>
        <taxon>Aphanomyces</taxon>
    </lineage>
</organism>
<reference evidence="3" key="2">
    <citation type="submission" date="2019-06" db="EMBL/GenBank/DDBJ databases">
        <title>Genomics analysis of Aphanomyces spp. identifies a new class of oomycete effector associated with host adaptation.</title>
        <authorList>
            <person name="Gaulin E."/>
        </authorList>
    </citation>
    <scope>NUCLEOTIDE SEQUENCE</scope>
    <source>
        <strain evidence="3">CBS 578.67</strain>
    </source>
</reference>
<keyword evidence="2" id="KW-0732">Signal</keyword>
<feature type="transmembrane region" description="Helical" evidence="1">
    <location>
        <begin position="784"/>
        <end position="803"/>
    </location>
</feature>
<dbReference type="AlphaFoldDB" id="A0A485K9X6"/>
<feature type="chain" id="PRO_5036115939" evidence="2">
    <location>
        <begin position="21"/>
        <end position="822"/>
    </location>
</feature>
<protein>
    <submittedName>
        <fullName evidence="4">Aste57867_3218 protein</fullName>
    </submittedName>
</protein>
<feature type="signal peptide" evidence="2">
    <location>
        <begin position="1"/>
        <end position="20"/>
    </location>
</feature>
<evidence type="ECO:0000313" key="3">
    <source>
        <dbReference type="EMBL" id="KAF0715739.1"/>
    </source>
</evidence>
<evidence type="ECO:0000313" key="5">
    <source>
        <dbReference type="Proteomes" id="UP000332933"/>
    </source>
</evidence>
<dbReference type="OrthoDB" id="62418at2759"/>
<sequence length="822" mass="86198">MRPPALVIVALAVVARQGLGQALLLPANFLAQAGPPTAPNLCPSWVGYDFQSVYNSGLCLPCNAFDPNCFQVPLPDVPFPHSNHNYALDNPLFAPGGLSPSDPALVSPSGRPFPHVAVTTFVSTTTTTANAFSVLSGEVDYDWADFYATKTDAVWTQLNGGALAPGVYNVQLNAWDAYHSSGVCQLCFSISDYMRPQSTTTCPNPKAVAAPATGWTSAAATAVASYLASVEGFATSRTNNDCTTVLDAASPLVTTCNDVTTLVGTDWFNCSFGSALGGANKLRPTTVLTADFTGSCVRTGLTTNPFASATTLAAPASTLTPAQCTRRAAFNYTWYEPWVAFGCDAAPVGYCSNGLDALGGDPSGYASANKYTCANAVAVSATTADLVATATLAPNTTSLNANPLFIANPAKTFPNQNSGPSTLHFWTPEDASGAPLPVSLRIRDLVMPAATAKAIAGLTLPPAAQLVFWRWQSSSLPGQWLDYSANDVVVLDGISAASLTFEAWTACGPVANAASTTWSIVLHPKPSLRGWFHANWVYAPNTAAPHCNVEGSDFGSVYFHLNDADVAPIVGANWHIQSLTCTWSYGGANSTKFKPSTASWTPTITTSDTYFAVKMVENDVTRVGVTCAITLRNSTNNATKQETHTHAFWFEDCDAPLWQHRSFADESCVTGCVANSWKTMASRVAAPFQACAGNLIYPAGQWDAPAPVQTILDLKATKACCGACNQGGFANGKTAVCKATAAVSAISRCEPANFTGAGIIRVQPIQPASTALSLVDMLMPTDNAPLMAMGVVVGLVAAAVVAVHRRGAPSDVFENAYTPLMD</sequence>
<evidence type="ECO:0000256" key="1">
    <source>
        <dbReference type="SAM" id="Phobius"/>
    </source>
</evidence>
<dbReference type="Proteomes" id="UP000332933">
    <property type="component" value="Unassembled WGS sequence"/>
</dbReference>
<evidence type="ECO:0000256" key="2">
    <source>
        <dbReference type="SAM" id="SignalP"/>
    </source>
</evidence>
<gene>
    <name evidence="4" type="primary">Aste57867_3218</name>
    <name evidence="3" type="ORF">As57867_003208</name>
    <name evidence="4" type="ORF">ASTE57867_3218</name>
</gene>
<evidence type="ECO:0000313" key="4">
    <source>
        <dbReference type="EMBL" id="VFT80392.1"/>
    </source>
</evidence>
<accession>A0A485K9X6</accession>
<dbReference type="EMBL" id="CAADRA010000525">
    <property type="protein sequence ID" value="VFT80392.1"/>
    <property type="molecule type" value="Genomic_DNA"/>
</dbReference>